<dbReference type="InterPro" id="IPR013785">
    <property type="entry name" value="Aldolase_TIM"/>
</dbReference>
<dbReference type="PANTHER" id="PTHR42966">
    <property type="entry name" value="N-ACETYLNEURAMINATE SYNTHASE"/>
    <property type="match status" value="1"/>
</dbReference>
<comment type="caution">
    <text evidence="2">The sequence shown here is derived from an EMBL/GenBank/DDBJ whole genome shotgun (WGS) entry which is preliminary data.</text>
</comment>
<dbReference type="Pfam" id="PF03102">
    <property type="entry name" value="NeuB"/>
    <property type="match status" value="1"/>
</dbReference>
<dbReference type="Proteomes" id="UP000767446">
    <property type="component" value="Unassembled WGS sequence"/>
</dbReference>
<dbReference type="InterPro" id="IPR036732">
    <property type="entry name" value="AFP_Neu5c_C_sf"/>
</dbReference>
<proteinExistence type="predicted"/>
<accession>A0A941GNT4</accession>
<dbReference type="EMBL" id="JADQBC010000035">
    <property type="protein sequence ID" value="MBR8827574.1"/>
    <property type="molecule type" value="Genomic_DNA"/>
</dbReference>
<dbReference type="Gene3D" id="3.20.20.70">
    <property type="entry name" value="Aldolase class I"/>
    <property type="match status" value="1"/>
</dbReference>
<dbReference type="GO" id="GO:0016051">
    <property type="term" value="P:carbohydrate biosynthetic process"/>
    <property type="evidence" value="ECO:0007669"/>
    <property type="project" value="InterPro"/>
</dbReference>
<dbReference type="PANTHER" id="PTHR42966:SF1">
    <property type="entry name" value="SIALIC ACID SYNTHASE"/>
    <property type="match status" value="1"/>
</dbReference>
<dbReference type="GO" id="GO:0047444">
    <property type="term" value="F:N-acylneuraminate-9-phosphate synthase activity"/>
    <property type="evidence" value="ECO:0007669"/>
    <property type="project" value="TreeGrafter"/>
</dbReference>
<feature type="domain" description="AFP-like" evidence="1">
    <location>
        <begin position="293"/>
        <end position="351"/>
    </location>
</feature>
<dbReference type="InterPro" id="IPR051690">
    <property type="entry name" value="PseI-like"/>
</dbReference>
<dbReference type="SUPFAM" id="SSF51569">
    <property type="entry name" value="Aldolase"/>
    <property type="match status" value="1"/>
</dbReference>
<name>A0A941GNT4_9CHRO</name>
<dbReference type="Pfam" id="PF08666">
    <property type="entry name" value="SAF"/>
    <property type="match status" value="1"/>
</dbReference>
<evidence type="ECO:0000313" key="3">
    <source>
        <dbReference type="Proteomes" id="UP000767446"/>
    </source>
</evidence>
<dbReference type="InterPro" id="IPR013974">
    <property type="entry name" value="SAF"/>
</dbReference>
<gene>
    <name evidence="2" type="ORF">DSM107014_06635</name>
</gene>
<dbReference type="Gene3D" id="3.90.1210.10">
    <property type="entry name" value="Antifreeze-like/N-acetylneuraminic acid synthase C-terminal domain"/>
    <property type="match status" value="1"/>
</dbReference>
<dbReference type="InterPro" id="IPR006190">
    <property type="entry name" value="SAF_AFP_Neu5Ac"/>
</dbReference>
<dbReference type="AlphaFoldDB" id="A0A941GNT4"/>
<dbReference type="InterPro" id="IPR057736">
    <property type="entry name" value="SAF_PseI/NeuA/NeuB"/>
</dbReference>
<protein>
    <submittedName>
        <fullName evidence="2">N-acetylneuraminate synthase family protein</fullName>
    </submittedName>
</protein>
<organism evidence="2 3">
    <name type="scientific">Gomphosphaeria aponina SAG 52.96 = DSM 107014</name>
    <dbReference type="NCBI Taxonomy" id="1521640"/>
    <lineage>
        <taxon>Bacteria</taxon>
        <taxon>Bacillati</taxon>
        <taxon>Cyanobacteriota</taxon>
        <taxon>Cyanophyceae</taxon>
        <taxon>Oscillatoriophycideae</taxon>
        <taxon>Chroococcales</taxon>
        <taxon>Gomphosphaeriaceae</taxon>
        <taxon>Gomphosphaeria</taxon>
    </lineage>
</organism>
<dbReference type="CDD" id="cd11615">
    <property type="entry name" value="SAF_NeuB_like"/>
    <property type="match status" value="1"/>
</dbReference>
<reference evidence="2" key="1">
    <citation type="submission" date="2021-02" db="EMBL/GenBank/DDBJ databases">
        <title>Metagenome analyses of Stigonema ocellatum DSM 106950, Chlorogloea purpurea SAG 13.99 and Gomphosphaeria aponina DSM 107014.</title>
        <authorList>
            <person name="Marter P."/>
            <person name="Huang S."/>
        </authorList>
    </citation>
    <scope>NUCLEOTIDE SEQUENCE</scope>
    <source>
        <strain evidence="2">JP213</strain>
    </source>
</reference>
<dbReference type="SUPFAM" id="SSF51269">
    <property type="entry name" value="AFP III-like domain"/>
    <property type="match status" value="1"/>
</dbReference>
<evidence type="ECO:0000313" key="2">
    <source>
        <dbReference type="EMBL" id="MBR8827574.1"/>
    </source>
</evidence>
<dbReference type="SMART" id="SM00858">
    <property type="entry name" value="SAF"/>
    <property type="match status" value="1"/>
</dbReference>
<sequence>MSSSLKIDGFEIYDGSDCYVIAEIGNNHQGSLAKCKEMFRVAAECGANAVKLQKRDNRSLYTKAAFDKPYEHENSFGLTYGEHREFLEFGKYEYVELKEYAKKVGITFFSTAFDFPSADFLAALDMPAYKIASGDLTNIPLLKYVAQFQKPMIVSTGGGTMADVQRAYDAIMPINPQLCLLQCTASYPANFEELDLQVINTYRAQFPDVVAGLSSHDNGIAMAVAAYVLGANVVEKHFTLNRAMKGTDHAFSLEPTGLRKMVRDLRRTRQAMGNGEKKVHLSERQAVVKMGKKLVAARDLPIGHVLTASDIAIKSPGDGLPPYLLENMIGKVLTQPLQADESIILTSLADG</sequence>
<evidence type="ECO:0000259" key="1">
    <source>
        <dbReference type="PROSITE" id="PS50844"/>
    </source>
</evidence>
<dbReference type="PROSITE" id="PS50844">
    <property type="entry name" value="AFP_LIKE"/>
    <property type="match status" value="1"/>
</dbReference>
<dbReference type="InterPro" id="IPR013132">
    <property type="entry name" value="PseI/NeuA/B-like_N"/>
</dbReference>